<protein>
    <submittedName>
        <fullName evidence="1">Uncharacterized protein</fullName>
    </submittedName>
</protein>
<reference evidence="1" key="1">
    <citation type="submission" date="2020-08" db="EMBL/GenBank/DDBJ databases">
        <title>Multicomponent nature underlies the extraordinary mechanical properties of spider dragline silk.</title>
        <authorList>
            <person name="Kono N."/>
            <person name="Nakamura H."/>
            <person name="Mori M."/>
            <person name="Yoshida Y."/>
            <person name="Ohtoshi R."/>
            <person name="Malay A.D."/>
            <person name="Moran D.A.P."/>
            <person name="Tomita M."/>
            <person name="Numata K."/>
            <person name="Arakawa K."/>
        </authorList>
    </citation>
    <scope>NUCLEOTIDE SEQUENCE</scope>
</reference>
<evidence type="ECO:0000313" key="2">
    <source>
        <dbReference type="Proteomes" id="UP000886998"/>
    </source>
</evidence>
<comment type="caution">
    <text evidence="1">The sequence shown here is derived from an EMBL/GenBank/DDBJ whole genome shotgun (WGS) entry which is preliminary data.</text>
</comment>
<dbReference type="AlphaFoldDB" id="A0A8X6XUW8"/>
<sequence length="162" mass="17940">MSPGSAQIHFAQRVLSETMPRGDRSRCHISKKHQKTSESKHSVRFNATTVFWACDCHRTAVPYPSQDMVKEWLSCGDLQASCYLIRCSFFSANGSTFLRIGKSTADLGSISILPLRNLANNLRTVHSLVVRAPHVLLILANVAAAECRRNRVKSGFTLIVAP</sequence>
<gene>
    <name evidence="1" type="ORF">TNIN_334351</name>
</gene>
<proteinExistence type="predicted"/>
<accession>A0A8X6XUW8</accession>
<name>A0A8X6XUW8_9ARAC</name>
<keyword evidence="2" id="KW-1185">Reference proteome</keyword>
<dbReference type="Proteomes" id="UP000886998">
    <property type="component" value="Unassembled WGS sequence"/>
</dbReference>
<organism evidence="1 2">
    <name type="scientific">Trichonephila inaurata madagascariensis</name>
    <dbReference type="NCBI Taxonomy" id="2747483"/>
    <lineage>
        <taxon>Eukaryota</taxon>
        <taxon>Metazoa</taxon>
        <taxon>Ecdysozoa</taxon>
        <taxon>Arthropoda</taxon>
        <taxon>Chelicerata</taxon>
        <taxon>Arachnida</taxon>
        <taxon>Araneae</taxon>
        <taxon>Araneomorphae</taxon>
        <taxon>Entelegynae</taxon>
        <taxon>Araneoidea</taxon>
        <taxon>Nephilidae</taxon>
        <taxon>Trichonephila</taxon>
        <taxon>Trichonephila inaurata</taxon>
    </lineage>
</organism>
<evidence type="ECO:0000313" key="1">
    <source>
        <dbReference type="EMBL" id="GFY57971.1"/>
    </source>
</evidence>
<dbReference type="EMBL" id="BMAV01011828">
    <property type="protein sequence ID" value="GFY57971.1"/>
    <property type="molecule type" value="Genomic_DNA"/>
</dbReference>